<feature type="region of interest" description="Disordered" evidence="1">
    <location>
        <begin position="1"/>
        <end position="211"/>
    </location>
</feature>
<evidence type="ECO:0000313" key="3">
    <source>
        <dbReference type="EMBL" id="CAL1140116.1"/>
    </source>
</evidence>
<feature type="compositionally biased region" description="Low complexity" evidence="1">
    <location>
        <begin position="105"/>
        <end position="116"/>
    </location>
</feature>
<dbReference type="EMBL" id="CAMXCT030001111">
    <property type="protein sequence ID" value="CAL4774053.1"/>
    <property type="molecule type" value="Genomic_DNA"/>
</dbReference>
<sequence>MGHKERKKKNEKAEDATAEKDKADDEESQYSYITEDEDKEPAAEPPARPVGRTVTMTASKAKARPRSQSSSSDRGPRARELRSPLPPPREEGRTWKAAAVKAERPSSPTRTTRGRSVAPVMPPPHTVPASDPPRRRKSGEEDPPDAHGAKPERDTERDAAGAAEDKLHNDPYEGTGKGHGKGNPYGGHHGDYDDEDAHHDPYEGSKGWQKDEPARWRRWSVQCPYCKHYVAETRGSSGLSQHMWWSEHCLQHQLWYQGGYSWREAGRRAAIVKAQRETEAAHEKGPRAPETAVLPARSGDEGDRKATGREEEEPEKKTLSELGWDEVMASMDEALPNLERQDFEDRWASVMSCLRCVSFWTAAGYGQPWTHVVVHRLHSLSHFCIWGARATDLARHASTQAKCVVPTRYKIQLDGWRRIHGGDQYLCESALRTRELLCRLVRRLSTRQECRRVMLWCLLALDLLTKMRFHILTQLRAADDESGAGFLLESRTVGTFCITSMPDVSEEKKRCKCCGYSYAEADGRQHGKFFLCSQCKNIEQLVRRNLGTTTGMAEWSQAETHEFFRAVQNKPHDGRLKWSTIRAAWIKKSTEATIRKFSSTVEKQPLPKSVWLQRGFQEEVVDRFEPKWSDQYGTYVHELPVATLRWEEAHESVEAKVLEQEKIAAKKKGSKGDGDQELDVPDLKAQDGNADAKASKAQAAQQKKVAGANVKIACAAARAMGSLCSVETSLTKLLAKTDGMEELNEASLQVCRDSLEKAKRWGSAARAAVNGQDAQNVEQAALEPLPFDQSDLKALLLESAAGQKSLKESMPKKAPRPKAAAKVAGTTVREGDAVEPQPKRQFQALRQIRGLSQEDCRRVIGLLREDDRGAATCRKTAQKYPQAGKLLREVTVPDTNLVVHLNTVPDLLQEKITHCGLFASMMKQALQRGCPALTLLVFADEANPGNILAARHPRKSNLYYFTFWEFPLLHVESLWLPLAVVRANEVAKAGSSYAEVTKVLLEHVYDEVQDGMALSIDGQTEMIFVGKVILLNDHEGLRAVSGSKGASGTKPCFACCNVLANGKMCPRGYVTIQEMDVSVFVRQTDAGLKKVKKYFDACTTKQALKKAEVCLGWNARELGRSIFASEKLKPWITLDSLLVDTMHQYFSHGLVAQELGLWFGRFLAAGFSLQLLQGWIAIGWKKTKDSLLTPAACCTEHLFRENSDYRGDASACATALPLVWAFSLEILSEYAEMQTAITSLNALYAVVTCLHKMKWNPARGASLPGLQKDHMVAFQRAYDASLTRPKAHYALHVWKQVQRWGRHADCYVGERKHRIFKSQVAPKMTNLTTFSRSCLLQLTEMELMDAEDAMSYTGRLLGKPRAQPDCAHVVQLPSDTLFSYGLEYHCVKYEKGMHLLLSNDCAVQVQGGVSTAKDLFLLVACLTKTTTSKRKLPQWKSTNSELALLPLQNLLGHEPMHLLREGTTGLCLLR</sequence>
<feature type="compositionally biased region" description="Basic and acidic residues" evidence="1">
    <location>
        <begin position="138"/>
        <end position="171"/>
    </location>
</feature>
<organism evidence="2">
    <name type="scientific">Cladocopium goreaui</name>
    <dbReference type="NCBI Taxonomy" id="2562237"/>
    <lineage>
        <taxon>Eukaryota</taxon>
        <taxon>Sar</taxon>
        <taxon>Alveolata</taxon>
        <taxon>Dinophyceae</taxon>
        <taxon>Suessiales</taxon>
        <taxon>Symbiodiniaceae</taxon>
        <taxon>Cladocopium</taxon>
    </lineage>
</organism>
<feature type="region of interest" description="Disordered" evidence="1">
    <location>
        <begin position="273"/>
        <end position="318"/>
    </location>
</feature>
<comment type="caution">
    <text evidence="2">The sequence shown here is derived from an EMBL/GenBank/DDBJ whole genome shotgun (WGS) entry which is preliminary data.</text>
</comment>
<accession>A0A9P1CAI7</accession>
<feature type="compositionally biased region" description="Basic and acidic residues" evidence="1">
    <location>
        <begin position="188"/>
        <end position="211"/>
    </location>
</feature>
<protein>
    <submittedName>
        <fullName evidence="2">Uncharacterized protein</fullName>
    </submittedName>
</protein>
<feature type="compositionally biased region" description="Gly residues" evidence="1">
    <location>
        <begin position="175"/>
        <end position="187"/>
    </location>
</feature>
<feature type="compositionally biased region" description="Basic residues" evidence="1">
    <location>
        <begin position="1"/>
        <end position="10"/>
    </location>
</feature>
<reference evidence="2" key="1">
    <citation type="submission" date="2022-10" db="EMBL/GenBank/DDBJ databases">
        <authorList>
            <person name="Chen Y."/>
            <person name="Dougan E. K."/>
            <person name="Chan C."/>
            <person name="Rhodes N."/>
            <person name="Thang M."/>
        </authorList>
    </citation>
    <scope>NUCLEOTIDE SEQUENCE</scope>
</reference>
<feature type="compositionally biased region" description="Basic and acidic residues" evidence="1">
    <location>
        <begin position="274"/>
        <end position="287"/>
    </location>
</feature>
<keyword evidence="4" id="KW-1185">Reference proteome</keyword>
<feature type="compositionally biased region" description="Basic and acidic residues" evidence="1">
    <location>
        <begin position="298"/>
        <end position="318"/>
    </location>
</feature>
<proteinExistence type="predicted"/>
<evidence type="ECO:0000313" key="2">
    <source>
        <dbReference type="EMBL" id="CAI3986741.1"/>
    </source>
</evidence>
<dbReference type="EMBL" id="CAMXCT020001111">
    <property type="protein sequence ID" value="CAL1140116.1"/>
    <property type="molecule type" value="Genomic_DNA"/>
</dbReference>
<reference evidence="3" key="2">
    <citation type="submission" date="2024-04" db="EMBL/GenBank/DDBJ databases">
        <authorList>
            <person name="Chen Y."/>
            <person name="Shah S."/>
            <person name="Dougan E. K."/>
            <person name="Thang M."/>
            <person name="Chan C."/>
        </authorList>
    </citation>
    <scope>NUCLEOTIDE SEQUENCE [LARGE SCALE GENOMIC DNA]</scope>
</reference>
<gene>
    <name evidence="2" type="ORF">C1SCF055_LOCUS14067</name>
</gene>
<name>A0A9P1CAI7_9DINO</name>
<dbReference type="Proteomes" id="UP001152797">
    <property type="component" value="Unassembled WGS sequence"/>
</dbReference>
<evidence type="ECO:0000256" key="1">
    <source>
        <dbReference type="SAM" id="MobiDB-lite"/>
    </source>
</evidence>
<feature type="compositionally biased region" description="Basic and acidic residues" evidence="1">
    <location>
        <begin position="11"/>
        <end position="23"/>
    </location>
</feature>
<feature type="compositionally biased region" description="Acidic residues" evidence="1">
    <location>
        <begin position="24"/>
        <end position="39"/>
    </location>
</feature>
<evidence type="ECO:0000313" key="4">
    <source>
        <dbReference type="Proteomes" id="UP001152797"/>
    </source>
</evidence>
<feature type="compositionally biased region" description="Basic and acidic residues" evidence="1">
    <location>
        <begin position="74"/>
        <end position="94"/>
    </location>
</feature>
<dbReference type="EMBL" id="CAMXCT010001111">
    <property type="protein sequence ID" value="CAI3986741.1"/>
    <property type="molecule type" value="Genomic_DNA"/>
</dbReference>